<dbReference type="InterPro" id="IPR036390">
    <property type="entry name" value="WH_DNA-bd_sf"/>
</dbReference>
<dbReference type="EMBL" id="QZDT01000025">
    <property type="protein sequence ID" value="NBJ93830.1"/>
    <property type="molecule type" value="Genomic_DNA"/>
</dbReference>
<dbReference type="Gene3D" id="1.10.10.10">
    <property type="entry name" value="Winged helix-like DNA-binding domain superfamily/Winged helix DNA-binding domain"/>
    <property type="match status" value="1"/>
</dbReference>
<evidence type="ECO:0000313" key="2">
    <source>
        <dbReference type="Proteomes" id="UP001154420"/>
    </source>
</evidence>
<dbReference type="InterPro" id="IPR036388">
    <property type="entry name" value="WH-like_DNA-bd_sf"/>
</dbReference>
<dbReference type="Proteomes" id="UP001154420">
    <property type="component" value="Unassembled WGS sequence"/>
</dbReference>
<proteinExistence type="predicted"/>
<gene>
    <name evidence="1" type="ORF">D5281_14795</name>
</gene>
<keyword evidence="2" id="KW-1185">Reference proteome</keyword>
<dbReference type="RefSeq" id="WP_160560885.1">
    <property type="nucleotide sequence ID" value="NZ_QZDT01000025.1"/>
</dbReference>
<dbReference type="OrthoDB" id="9901720at2"/>
<dbReference type="AlphaFoldDB" id="A0A9X5BH50"/>
<dbReference type="SUPFAM" id="SSF46785">
    <property type="entry name" value="Winged helix' DNA-binding domain"/>
    <property type="match status" value="1"/>
</dbReference>
<comment type="caution">
    <text evidence="1">The sequence shown here is derived from an EMBL/GenBank/DDBJ whole genome shotgun (WGS) entry which is preliminary data.</text>
</comment>
<name>A0A9X5BH50_9FIRM</name>
<evidence type="ECO:0000313" key="1">
    <source>
        <dbReference type="EMBL" id="NBJ93830.1"/>
    </source>
</evidence>
<accession>A0A9X5BH50</accession>
<sequence>MKGVIYVYEMKRRKGNGYVTQTYELNRLDYIILDTLYDGGFKDYYHAITIAEMLELNNGALKRMTVYKKLQKLVKAEYIGKGIIDDHSDTYYLLEKGIKTVEGGREA</sequence>
<organism evidence="1 2">
    <name type="scientific">Parablautia muri</name>
    <dbReference type="NCBI Taxonomy" id="2320879"/>
    <lineage>
        <taxon>Bacteria</taxon>
        <taxon>Bacillati</taxon>
        <taxon>Bacillota</taxon>
        <taxon>Clostridia</taxon>
        <taxon>Lachnospirales</taxon>
        <taxon>Lachnospiraceae</taxon>
        <taxon>Parablautia</taxon>
    </lineage>
</organism>
<protein>
    <submittedName>
        <fullName evidence="1">Uncharacterized protein</fullName>
    </submittedName>
</protein>
<reference evidence="1" key="1">
    <citation type="submission" date="2018-09" db="EMBL/GenBank/DDBJ databases">
        <title>Murine metabolic-syndrome-specific gut microbial biobank.</title>
        <authorList>
            <person name="Liu C."/>
        </authorList>
    </citation>
    <scope>NUCLEOTIDE SEQUENCE</scope>
    <source>
        <strain evidence="1">D42-62</strain>
    </source>
</reference>